<name>A0A6J5RQ21_9CAUD</name>
<sequence length="105" mass="11895">MAANWGKVEVAVEMAKGIAFDTCHKIYVLMDDEQMAQMKEWGYDPLISSEDLTPAEMLETIRTWFASSCGLRFVQAVRTNHDDPNEGFISLIGQGDEWDDECDDN</sequence>
<evidence type="ECO:0000313" key="2">
    <source>
        <dbReference type="EMBL" id="CAB4189578.1"/>
    </source>
</evidence>
<evidence type="ECO:0000313" key="3">
    <source>
        <dbReference type="EMBL" id="CAB4194425.1"/>
    </source>
</evidence>
<proteinExistence type="predicted"/>
<dbReference type="EMBL" id="LR797158">
    <property type="protein sequence ID" value="CAB4189578.1"/>
    <property type="molecule type" value="Genomic_DNA"/>
</dbReference>
<accession>A0A6J5RQ21</accession>
<dbReference type="EMBL" id="LR796510">
    <property type="protein sequence ID" value="CAB4149253.1"/>
    <property type="molecule type" value="Genomic_DNA"/>
</dbReference>
<dbReference type="EMBL" id="LR797211">
    <property type="protein sequence ID" value="CAB4194425.1"/>
    <property type="molecule type" value="Genomic_DNA"/>
</dbReference>
<reference evidence="3" key="1">
    <citation type="submission" date="2020-05" db="EMBL/GenBank/DDBJ databases">
        <authorList>
            <person name="Chiriac C."/>
            <person name="Salcher M."/>
            <person name="Ghai R."/>
            <person name="Kavagutti S V."/>
        </authorList>
    </citation>
    <scope>NUCLEOTIDE SEQUENCE</scope>
</reference>
<gene>
    <name evidence="2" type="ORF">UFOVP1191_5</name>
    <name evidence="3" type="ORF">UFOVP1252_54</name>
    <name evidence="1" type="ORF">UFOVP529_67</name>
</gene>
<organism evidence="3">
    <name type="scientific">uncultured Caudovirales phage</name>
    <dbReference type="NCBI Taxonomy" id="2100421"/>
    <lineage>
        <taxon>Viruses</taxon>
        <taxon>Duplodnaviria</taxon>
        <taxon>Heunggongvirae</taxon>
        <taxon>Uroviricota</taxon>
        <taxon>Caudoviricetes</taxon>
        <taxon>Peduoviridae</taxon>
        <taxon>Maltschvirus</taxon>
        <taxon>Maltschvirus maltsch</taxon>
    </lineage>
</organism>
<protein>
    <submittedName>
        <fullName evidence="3">Uncharacterized protein</fullName>
    </submittedName>
</protein>
<evidence type="ECO:0000313" key="1">
    <source>
        <dbReference type="EMBL" id="CAB4149253.1"/>
    </source>
</evidence>